<reference evidence="2 3" key="1">
    <citation type="journal article" date="2024" name="G3 (Bethesda)">
        <title>Genome assembly of Hibiscus sabdariffa L. provides insights into metabolisms of medicinal natural products.</title>
        <authorList>
            <person name="Kim T."/>
        </authorList>
    </citation>
    <scope>NUCLEOTIDE SEQUENCE [LARGE SCALE GENOMIC DNA]</scope>
    <source>
        <strain evidence="2">TK-2024</strain>
        <tissue evidence="2">Old leaves</tissue>
    </source>
</reference>
<organism evidence="2 3">
    <name type="scientific">Hibiscus sabdariffa</name>
    <name type="common">roselle</name>
    <dbReference type="NCBI Taxonomy" id="183260"/>
    <lineage>
        <taxon>Eukaryota</taxon>
        <taxon>Viridiplantae</taxon>
        <taxon>Streptophyta</taxon>
        <taxon>Embryophyta</taxon>
        <taxon>Tracheophyta</taxon>
        <taxon>Spermatophyta</taxon>
        <taxon>Magnoliopsida</taxon>
        <taxon>eudicotyledons</taxon>
        <taxon>Gunneridae</taxon>
        <taxon>Pentapetalae</taxon>
        <taxon>rosids</taxon>
        <taxon>malvids</taxon>
        <taxon>Malvales</taxon>
        <taxon>Malvaceae</taxon>
        <taxon>Malvoideae</taxon>
        <taxon>Hibiscus</taxon>
    </lineage>
</organism>
<dbReference type="InterPro" id="IPR036691">
    <property type="entry name" value="Endo/exonu/phosph_ase_sf"/>
</dbReference>
<feature type="compositionally biased region" description="Acidic residues" evidence="1">
    <location>
        <begin position="1"/>
        <end position="20"/>
    </location>
</feature>
<comment type="caution">
    <text evidence="2">The sequence shown here is derived from an EMBL/GenBank/DDBJ whole genome shotgun (WGS) entry which is preliminary data.</text>
</comment>
<evidence type="ECO:0008006" key="4">
    <source>
        <dbReference type="Google" id="ProtNLM"/>
    </source>
</evidence>
<evidence type="ECO:0000313" key="2">
    <source>
        <dbReference type="EMBL" id="KAK9044967.1"/>
    </source>
</evidence>
<dbReference type="PANTHER" id="PTHR35218:SF9">
    <property type="entry name" value="ENDONUCLEASE_EXONUCLEASE_PHOSPHATASE DOMAIN-CONTAINING PROTEIN"/>
    <property type="match status" value="1"/>
</dbReference>
<sequence>MDDEDSIYDSQWEDMVDDDPDSGHREVAAISEFRRIFNLFRRTHHPYVVALFKPQIHGAVADKVISHLGYPNSFHIESLGFSGGIWLMWDSSVTMEISHIANQFIHGMVRSVDSDTWSWFTAVYACSQASRRRHLWRHLESLNPGDTEPWVLGSDFNSILGINERIGGSLSNACVSSTFNQFILDMGLIDLGFKGPPFTWSRARPFRFIGVWQEHLQFLGFLESIWKSDKSLPHNICKFQSEVQGWNRDIFGHIGQRKHRVLACLRGIDKMFWDGSSWQGGGLLMLHIRELLRRPWDVRLQHGMRARNSVADAVSKLAQRSDFAIQPLAELSSSLVLLLQADMVKDIS</sequence>
<name>A0ABR2U5H0_9ROSI</name>
<proteinExistence type="predicted"/>
<keyword evidence="3" id="KW-1185">Reference proteome</keyword>
<feature type="region of interest" description="Disordered" evidence="1">
    <location>
        <begin position="1"/>
        <end position="22"/>
    </location>
</feature>
<dbReference type="Proteomes" id="UP001396334">
    <property type="component" value="Unassembled WGS sequence"/>
</dbReference>
<evidence type="ECO:0000256" key="1">
    <source>
        <dbReference type="SAM" id="MobiDB-lite"/>
    </source>
</evidence>
<dbReference type="Gene3D" id="3.60.10.10">
    <property type="entry name" value="Endonuclease/exonuclease/phosphatase"/>
    <property type="match status" value="1"/>
</dbReference>
<dbReference type="EMBL" id="JBBPBN010000002">
    <property type="protein sequence ID" value="KAK9044967.1"/>
    <property type="molecule type" value="Genomic_DNA"/>
</dbReference>
<evidence type="ECO:0000313" key="3">
    <source>
        <dbReference type="Proteomes" id="UP001396334"/>
    </source>
</evidence>
<dbReference type="PANTHER" id="PTHR35218">
    <property type="entry name" value="RNASE H DOMAIN-CONTAINING PROTEIN"/>
    <property type="match status" value="1"/>
</dbReference>
<accession>A0ABR2U5H0</accession>
<dbReference type="SUPFAM" id="SSF56219">
    <property type="entry name" value="DNase I-like"/>
    <property type="match status" value="1"/>
</dbReference>
<protein>
    <recommendedName>
        <fullName evidence="4">Reverse transcriptase</fullName>
    </recommendedName>
</protein>
<gene>
    <name evidence="2" type="ORF">V6N11_058857</name>
</gene>